<comment type="caution">
    <text evidence="7">Lacks conserved residue(s) required for the propagation of feature annotation.</text>
</comment>
<organism evidence="10 11">
    <name type="scientific">Melipona quadrifasciata</name>
    <dbReference type="NCBI Taxonomy" id="166423"/>
    <lineage>
        <taxon>Eukaryota</taxon>
        <taxon>Metazoa</taxon>
        <taxon>Ecdysozoa</taxon>
        <taxon>Arthropoda</taxon>
        <taxon>Hexapoda</taxon>
        <taxon>Insecta</taxon>
        <taxon>Pterygota</taxon>
        <taxon>Neoptera</taxon>
        <taxon>Endopterygota</taxon>
        <taxon>Hymenoptera</taxon>
        <taxon>Apocrita</taxon>
        <taxon>Aculeata</taxon>
        <taxon>Apoidea</taxon>
        <taxon>Anthophila</taxon>
        <taxon>Apidae</taxon>
        <taxon>Melipona</taxon>
    </lineage>
</organism>
<feature type="disulfide bond" evidence="7">
    <location>
        <begin position="32"/>
        <end position="47"/>
    </location>
</feature>
<evidence type="ECO:0000256" key="5">
    <source>
        <dbReference type="ARBA" id="ARBA00023157"/>
    </source>
</evidence>
<protein>
    <recommendedName>
        <fullName evidence="9">Pacifastin domain-containing protein</fullName>
    </recommendedName>
</protein>
<keyword evidence="11" id="KW-1185">Reference proteome</keyword>
<dbReference type="PROSITE" id="PS51446">
    <property type="entry name" value="PACIFASTIN"/>
    <property type="match status" value="1"/>
</dbReference>
<evidence type="ECO:0000256" key="1">
    <source>
        <dbReference type="ARBA" id="ARBA00004613"/>
    </source>
</evidence>
<feature type="signal peptide" evidence="8">
    <location>
        <begin position="1"/>
        <end position="24"/>
    </location>
</feature>
<dbReference type="OrthoDB" id="10026631at2759"/>
<gene>
    <name evidence="10" type="ORF">WN51_03633</name>
</gene>
<evidence type="ECO:0000256" key="7">
    <source>
        <dbReference type="PROSITE-ProRule" id="PRU00776"/>
    </source>
</evidence>
<dbReference type="GO" id="GO:0004867">
    <property type="term" value="F:serine-type endopeptidase inhibitor activity"/>
    <property type="evidence" value="ECO:0007669"/>
    <property type="project" value="UniProtKB-UniRule"/>
</dbReference>
<evidence type="ECO:0000313" key="10">
    <source>
        <dbReference type="EMBL" id="KOX71822.1"/>
    </source>
</evidence>
<reference evidence="10 11" key="1">
    <citation type="submission" date="2015-07" db="EMBL/GenBank/DDBJ databases">
        <title>The genome of Melipona quadrifasciata.</title>
        <authorList>
            <person name="Pan H."/>
            <person name="Kapheim K."/>
        </authorList>
    </citation>
    <scope>NUCLEOTIDE SEQUENCE [LARGE SCALE GENOMIC DNA]</scope>
    <source>
        <strain evidence="10">0111107301</strain>
        <tissue evidence="10">Whole body</tissue>
    </source>
</reference>
<evidence type="ECO:0000259" key="9">
    <source>
        <dbReference type="PROSITE" id="PS51446"/>
    </source>
</evidence>
<dbReference type="SUPFAM" id="SSF57283">
    <property type="entry name" value="PMP inhibitors"/>
    <property type="match status" value="1"/>
</dbReference>
<proteinExistence type="inferred from homology"/>
<comment type="subcellular location">
    <subcellularLocation>
        <location evidence="1">Secreted</location>
    </subcellularLocation>
</comment>
<keyword evidence="8" id="KW-0732">Signal</keyword>
<name>A0A0N0BEL3_9HYME</name>
<dbReference type="EMBL" id="KQ435829">
    <property type="protein sequence ID" value="KOX71822.1"/>
    <property type="molecule type" value="Genomic_DNA"/>
</dbReference>
<keyword evidence="5 7" id="KW-1015">Disulfide bond</keyword>
<evidence type="ECO:0000313" key="11">
    <source>
        <dbReference type="Proteomes" id="UP000053105"/>
    </source>
</evidence>
<feature type="disulfide bond" evidence="7">
    <location>
        <begin position="45"/>
        <end position="55"/>
    </location>
</feature>
<evidence type="ECO:0000256" key="8">
    <source>
        <dbReference type="SAM" id="SignalP"/>
    </source>
</evidence>
<feature type="domain" description="Pacifastin" evidence="9">
    <location>
        <begin position="29"/>
        <end position="63"/>
    </location>
</feature>
<feature type="chain" id="PRO_5005844922" description="Pacifastin domain-containing protein" evidence="8">
    <location>
        <begin position="25"/>
        <end position="163"/>
    </location>
</feature>
<evidence type="ECO:0000256" key="4">
    <source>
        <dbReference type="ARBA" id="ARBA00022900"/>
    </source>
</evidence>
<evidence type="ECO:0000256" key="3">
    <source>
        <dbReference type="ARBA" id="ARBA00022690"/>
    </source>
</evidence>
<dbReference type="Proteomes" id="UP000053105">
    <property type="component" value="Unassembled WGS sequence"/>
</dbReference>
<evidence type="ECO:0000256" key="2">
    <source>
        <dbReference type="ARBA" id="ARBA00022525"/>
    </source>
</evidence>
<dbReference type="InterPro" id="IPR036201">
    <property type="entry name" value="Pacifastin_dom_sf"/>
</dbReference>
<dbReference type="AlphaFoldDB" id="A0A0N0BEL3"/>
<accession>A0A0N0BEL3</accession>
<dbReference type="InterPro" id="IPR008037">
    <property type="entry name" value="Pacifastin_dom"/>
</dbReference>
<evidence type="ECO:0000256" key="6">
    <source>
        <dbReference type="ARBA" id="ARBA00029459"/>
    </source>
</evidence>
<dbReference type="GO" id="GO:0005576">
    <property type="term" value="C:extracellular region"/>
    <property type="evidence" value="ECO:0007669"/>
    <property type="project" value="UniProtKB-SubCell"/>
</dbReference>
<feature type="disulfide bond" evidence="7">
    <location>
        <begin position="42"/>
        <end position="60"/>
    </location>
</feature>
<keyword evidence="3 7" id="KW-0646">Protease inhibitor</keyword>
<comment type="similarity">
    <text evidence="6 7">Belongs to the protease inhibitor I19 family.</text>
</comment>
<keyword evidence="4 7" id="KW-0722">Serine protease inhibitor</keyword>
<sequence length="163" mass="18254">MSFKLFGFLLLFLLIVVIVTNVVADSGGKGECIPGKSYYDGCNTCYCHKSGFIGCTSLSCKEIDLETGVNKEDLILIFKVQQSAGKNRKVCYKGKISFTKWYLKKCCEKTERAEYTGCRHSRQFLKTIDHSAGLLKTTDELPCVWFYIDVNSIVFSPVSGLGR</sequence>
<keyword evidence="2" id="KW-0964">Secreted</keyword>
<dbReference type="Pfam" id="PF05375">
    <property type="entry name" value="Pacifastin_I"/>
    <property type="match status" value="1"/>
</dbReference>